<keyword evidence="8" id="KW-1185">Reference proteome</keyword>
<dbReference type="InterPro" id="IPR001597">
    <property type="entry name" value="ArAA_b-elim_lyase/Thr_aldolase"/>
</dbReference>
<evidence type="ECO:0000256" key="2">
    <source>
        <dbReference type="ARBA" id="ARBA00006966"/>
    </source>
</evidence>
<dbReference type="AlphaFoldDB" id="A0A840WG14"/>
<comment type="catalytic activity">
    <reaction evidence="5">
        <text>L-allo-threonine = acetaldehyde + glycine</text>
        <dbReference type="Rhea" id="RHEA:26209"/>
        <dbReference type="ChEBI" id="CHEBI:15343"/>
        <dbReference type="ChEBI" id="CHEBI:57305"/>
        <dbReference type="ChEBI" id="CHEBI:58585"/>
        <dbReference type="EC" id="4.1.2.48"/>
    </reaction>
</comment>
<evidence type="ECO:0000256" key="5">
    <source>
        <dbReference type="PIRNR" id="PIRNR038940"/>
    </source>
</evidence>
<evidence type="ECO:0000259" key="6">
    <source>
        <dbReference type="Pfam" id="PF01212"/>
    </source>
</evidence>
<dbReference type="EC" id="4.1.2.48" evidence="5"/>
<dbReference type="EMBL" id="JACIJS010000001">
    <property type="protein sequence ID" value="MBB5514098.1"/>
    <property type="molecule type" value="Genomic_DNA"/>
</dbReference>
<dbReference type="RefSeq" id="WP_184007363.1">
    <property type="nucleotide sequence ID" value="NZ_JACIJS010000001.1"/>
</dbReference>
<dbReference type="PANTHER" id="PTHR48097:SF5">
    <property type="entry name" value="LOW SPECIFICITY L-THREONINE ALDOLASE"/>
    <property type="match status" value="1"/>
</dbReference>
<comment type="caution">
    <text evidence="7">The sequence shown here is derived from an EMBL/GenBank/DDBJ whole genome shotgun (WGS) entry which is preliminary data.</text>
</comment>
<dbReference type="InterPro" id="IPR026273">
    <property type="entry name" value="Low_specificity_L-TA_bact"/>
</dbReference>
<reference evidence="7 8" key="1">
    <citation type="submission" date="2020-08" db="EMBL/GenBank/DDBJ databases">
        <title>Genomic Encyclopedia of Type Strains, Phase IV (KMG-IV): sequencing the most valuable type-strain genomes for metagenomic binning, comparative biology and taxonomic classification.</title>
        <authorList>
            <person name="Goeker M."/>
        </authorList>
    </citation>
    <scope>NUCLEOTIDE SEQUENCE [LARGE SCALE GENOMIC DNA]</scope>
    <source>
        <strain evidence="7 8">DSM 103377</strain>
    </source>
</reference>
<proteinExistence type="inferred from homology"/>
<comment type="cofactor">
    <cofactor evidence="1 5">
        <name>pyridoxal 5'-phosphate</name>
        <dbReference type="ChEBI" id="CHEBI:597326"/>
    </cofactor>
</comment>
<dbReference type="GO" id="GO:0006567">
    <property type="term" value="P:L-threonine catabolic process"/>
    <property type="evidence" value="ECO:0007669"/>
    <property type="project" value="UniProtKB-UniRule"/>
</dbReference>
<feature type="domain" description="Aromatic amino acid beta-eliminating lyase/threonine aldolase" evidence="6">
    <location>
        <begin position="3"/>
        <end position="291"/>
    </location>
</feature>
<dbReference type="Pfam" id="PF01212">
    <property type="entry name" value="Beta_elim_lyase"/>
    <property type="match status" value="1"/>
</dbReference>
<keyword evidence="4 5" id="KW-0663">Pyridoxal phosphate</keyword>
<dbReference type="InterPro" id="IPR015424">
    <property type="entry name" value="PyrdxlP-dep_Trfase"/>
</dbReference>
<dbReference type="SUPFAM" id="SSF53383">
    <property type="entry name" value="PLP-dependent transferases"/>
    <property type="match status" value="1"/>
</dbReference>
<accession>A0A840WG14</accession>
<evidence type="ECO:0000256" key="3">
    <source>
        <dbReference type="ARBA" id="ARBA00011881"/>
    </source>
</evidence>
<name>A0A840WG14_9RHOB</name>
<comment type="function">
    <text evidence="5">Catalyzes the cleavage of L-allo-threonine and L-threonine to glycine and acetaldehyde.</text>
</comment>
<evidence type="ECO:0000313" key="8">
    <source>
        <dbReference type="Proteomes" id="UP000553766"/>
    </source>
</evidence>
<dbReference type="GO" id="GO:0004793">
    <property type="term" value="F:threonine aldolase activity"/>
    <property type="evidence" value="ECO:0007669"/>
    <property type="project" value="UniProtKB-UniRule"/>
</dbReference>
<comment type="catalytic activity">
    <reaction evidence="5">
        <text>L-threonine = acetaldehyde + glycine</text>
        <dbReference type="Rhea" id="RHEA:19625"/>
        <dbReference type="ChEBI" id="CHEBI:15343"/>
        <dbReference type="ChEBI" id="CHEBI:57305"/>
        <dbReference type="ChEBI" id="CHEBI:57926"/>
        <dbReference type="EC" id="4.1.2.48"/>
    </reaction>
</comment>
<dbReference type="PANTHER" id="PTHR48097">
    <property type="entry name" value="L-THREONINE ALDOLASE-RELATED"/>
    <property type="match status" value="1"/>
</dbReference>
<organism evidence="7 8">
    <name type="scientific">Rubricella aquisinus</name>
    <dbReference type="NCBI Taxonomy" id="2028108"/>
    <lineage>
        <taxon>Bacteria</taxon>
        <taxon>Pseudomonadati</taxon>
        <taxon>Pseudomonadota</taxon>
        <taxon>Alphaproteobacteria</taxon>
        <taxon>Rhodobacterales</taxon>
        <taxon>Paracoccaceae</taxon>
        <taxon>Rubricella</taxon>
    </lineage>
</organism>
<dbReference type="InterPro" id="IPR015421">
    <property type="entry name" value="PyrdxlP-dep_Trfase_major"/>
</dbReference>
<evidence type="ECO:0000256" key="1">
    <source>
        <dbReference type="ARBA" id="ARBA00001933"/>
    </source>
</evidence>
<dbReference type="Gene3D" id="3.90.1150.10">
    <property type="entry name" value="Aspartate Aminotransferase, domain 1"/>
    <property type="match status" value="1"/>
</dbReference>
<protein>
    <recommendedName>
        <fullName evidence="5">L-threonine aldolase</fullName>
        <ecNumber evidence="5">4.1.2.48</ecNumber>
    </recommendedName>
</protein>
<evidence type="ECO:0000313" key="7">
    <source>
        <dbReference type="EMBL" id="MBB5514098.1"/>
    </source>
</evidence>
<comment type="subunit">
    <text evidence="3">Homotetramer.</text>
</comment>
<dbReference type="PIRSF" id="PIRSF038940">
    <property type="entry name" value="Low_specificity_LTA"/>
    <property type="match status" value="1"/>
</dbReference>
<keyword evidence="5 7" id="KW-0456">Lyase</keyword>
<comment type="similarity">
    <text evidence="2 5">Belongs to the threonine aldolase family.</text>
</comment>
<sequence length="351" mass="37774">MIFSSDNAGPAAPEVMAALMRANEGYAAPYGNDPIMDTVRSLIREAFEAPDAMVHLVATGTAANVLSLACLCPPWARVYTHEAAHIEEDECGAPEFYTGGAKLQLLPGDHGKIAPETLRAAIEGTDHGFVHTVQRGAVSITNLTESGAAYTPDEVAALSSIAKEFDLPFHMDGARFSNALVGTNATPADMTWKAGVDALSFGGTKNGLLGVEAVIFFDPAKAWEFELRRKRGAHLFSKHRYLSAQMEAYMTDDLWLSLARRANAAARKLSDGILALEGASMLHPVDGNEIFAAFPRGAHRAAMAAGAQYYLWPFNQSLDGPDHEPLSCRLVCNWATTDEMVEEFLSVISNA</sequence>
<evidence type="ECO:0000256" key="4">
    <source>
        <dbReference type="ARBA" id="ARBA00022898"/>
    </source>
</evidence>
<gene>
    <name evidence="7" type="ORF">FHS89_000096</name>
</gene>
<dbReference type="Proteomes" id="UP000553766">
    <property type="component" value="Unassembled WGS sequence"/>
</dbReference>
<dbReference type="Gene3D" id="3.40.640.10">
    <property type="entry name" value="Type I PLP-dependent aspartate aminotransferase-like (Major domain)"/>
    <property type="match status" value="1"/>
</dbReference>
<dbReference type="InterPro" id="IPR015422">
    <property type="entry name" value="PyrdxlP-dep_Trfase_small"/>
</dbReference>